<comment type="caution">
    <text evidence="2">The sequence shown here is derived from an EMBL/GenBank/DDBJ whole genome shotgun (WGS) entry which is preliminary data.</text>
</comment>
<dbReference type="AlphaFoldDB" id="A0A9P5CB74"/>
<evidence type="ECO:0000313" key="2">
    <source>
        <dbReference type="EMBL" id="KAF3066996.1"/>
    </source>
</evidence>
<protein>
    <submittedName>
        <fullName evidence="2">Uncharacterized protein</fullName>
    </submittedName>
</protein>
<organism evidence="2 3">
    <name type="scientific">Trichoderma lentiforme</name>
    <dbReference type="NCBI Taxonomy" id="1567552"/>
    <lineage>
        <taxon>Eukaryota</taxon>
        <taxon>Fungi</taxon>
        <taxon>Dikarya</taxon>
        <taxon>Ascomycota</taxon>
        <taxon>Pezizomycotina</taxon>
        <taxon>Sordariomycetes</taxon>
        <taxon>Hypocreomycetidae</taxon>
        <taxon>Hypocreales</taxon>
        <taxon>Hypocreaceae</taxon>
        <taxon>Trichoderma</taxon>
    </lineage>
</organism>
<keyword evidence="1" id="KW-0732">Signal</keyword>
<reference evidence="2 3" key="1">
    <citation type="submission" date="2018-06" db="EMBL/GenBank/DDBJ databases">
        <title>Genome analysis of cellulolytic fungus Trichoderma lentiforme CFAM-422.</title>
        <authorList>
            <person name="Steindorff A.S."/>
            <person name="Formighieri E.F."/>
            <person name="Midorikawa G.E.O."/>
            <person name="Tamietti M.S."/>
            <person name="Ramos E.Z."/>
            <person name="Silva A.S."/>
            <person name="Bon E.P.S."/>
            <person name="Mendes T.D."/>
            <person name="Damaso M.C.T."/>
            <person name="Favaro L.C.L."/>
        </authorList>
    </citation>
    <scope>NUCLEOTIDE SEQUENCE [LARGE SCALE GENOMIC DNA]</scope>
    <source>
        <strain evidence="2 3">CFAM-422</strain>
    </source>
</reference>
<keyword evidence="3" id="KW-1185">Reference proteome</keyword>
<name>A0A9P5CB74_9HYPO</name>
<dbReference type="Proteomes" id="UP000801864">
    <property type="component" value="Unassembled WGS sequence"/>
</dbReference>
<feature type="signal peptide" evidence="1">
    <location>
        <begin position="1"/>
        <end position="15"/>
    </location>
</feature>
<sequence length="276" mass="30058">MQLSALLALLPLAAALPQSRGPVEARAVEVEARDGQVDGCTAQADQCYSNCRARFSHSNAWFIEPIVYKSCYTGCNDDLWQCANKNATEKRSVEAAPVETRNSKEDECNTAYADCCAPFGKGTYSEGRNLMIMECPGGRDQCSKVFNDCMANQAEKRSVEEAPVETRNSKEDECNTAYADCCAPIGKGTYSEGRNLMIMECPGGRSQCSKVFNDCMANQTEKRSVEKAAIQARDNGSEATTACYGNVASCKHKGTPVAECYSNLARCIQDVLQKFA</sequence>
<dbReference type="EMBL" id="QLNT01000016">
    <property type="protein sequence ID" value="KAF3066996.1"/>
    <property type="molecule type" value="Genomic_DNA"/>
</dbReference>
<evidence type="ECO:0000313" key="3">
    <source>
        <dbReference type="Proteomes" id="UP000801864"/>
    </source>
</evidence>
<gene>
    <name evidence="2" type="ORF">CFAM422_008968</name>
</gene>
<proteinExistence type="predicted"/>
<evidence type="ECO:0000256" key="1">
    <source>
        <dbReference type="SAM" id="SignalP"/>
    </source>
</evidence>
<feature type="chain" id="PRO_5040219952" evidence="1">
    <location>
        <begin position="16"/>
        <end position="276"/>
    </location>
</feature>
<accession>A0A9P5CB74</accession>